<name>A0ABT5JL49_9SPHN</name>
<dbReference type="EMBL" id="JAQQXQ010000001">
    <property type="protein sequence ID" value="MDC8753231.1"/>
    <property type="molecule type" value="Genomic_DNA"/>
</dbReference>
<sequence length="136" mass="14349">MTALPPRFIEDRALRDAARVVLEEDIARLRASLGEQGVASRVSSSVSTTVTSRIRDGAADVLEQAKQRASDNPGVLAVLIGAILLWVMRGPILDLVEGLMEGEGTGADDHAGDDAALADQNIEADLFPDTIKDNAA</sequence>
<dbReference type="RefSeq" id="WP_273675479.1">
    <property type="nucleotide sequence ID" value="NZ_JAQQXQ010000001.1"/>
</dbReference>
<keyword evidence="2" id="KW-1185">Reference proteome</keyword>
<comment type="caution">
    <text evidence="1">The sequence shown here is derived from an EMBL/GenBank/DDBJ whole genome shotgun (WGS) entry which is preliminary data.</text>
</comment>
<gene>
    <name evidence="1" type="ORF">OIK40_01085</name>
</gene>
<proteinExistence type="predicted"/>
<accession>A0ABT5JL49</accession>
<evidence type="ECO:0008006" key="3">
    <source>
        <dbReference type="Google" id="ProtNLM"/>
    </source>
</evidence>
<dbReference type="Proteomes" id="UP001216558">
    <property type="component" value="Unassembled WGS sequence"/>
</dbReference>
<organism evidence="1 2">
    <name type="scientific">Erythrobacter fulvus</name>
    <dbReference type="NCBI Taxonomy" id="2987523"/>
    <lineage>
        <taxon>Bacteria</taxon>
        <taxon>Pseudomonadati</taxon>
        <taxon>Pseudomonadota</taxon>
        <taxon>Alphaproteobacteria</taxon>
        <taxon>Sphingomonadales</taxon>
        <taxon>Erythrobacteraceae</taxon>
        <taxon>Erythrobacter/Porphyrobacter group</taxon>
        <taxon>Erythrobacter</taxon>
    </lineage>
</organism>
<reference evidence="1 2" key="1">
    <citation type="submission" date="2022-10" db="EMBL/GenBank/DDBJ databases">
        <title>Erythrobacter sp. sf7 Genome sequencing.</title>
        <authorList>
            <person name="Park S."/>
        </authorList>
    </citation>
    <scope>NUCLEOTIDE SEQUENCE [LARGE SCALE GENOMIC DNA]</scope>
    <source>
        <strain evidence="2">sf7</strain>
    </source>
</reference>
<evidence type="ECO:0000313" key="1">
    <source>
        <dbReference type="EMBL" id="MDC8753231.1"/>
    </source>
</evidence>
<evidence type="ECO:0000313" key="2">
    <source>
        <dbReference type="Proteomes" id="UP001216558"/>
    </source>
</evidence>
<protein>
    <recommendedName>
        <fullName evidence="3">DUF3618 domain-containing protein</fullName>
    </recommendedName>
</protein>